<dbReference type="Proteomes" id="UP000595420">
    <property type="component" value="Chromosome"/>
</dbReference>
<organism evidence="9">
    <name type="scientific">Acidithiobacillus ferrivorans</name>
    <dbReference type="NCBI Taxonomy" id="160808"/>
    <lineage>
        <taxon>Bacteria</taxon>
        <taxon>Pseudomonadati</taxon>
        <taxon>Pseudomonadota</taxon>
        <taxon>Acidithiobacillia</taxon>
        <taxon>Acidithiobacillales</taxon>
        <taxon>Acidithiobacillaceae</taxon>
        <taxon>Acidithiobacillus</taxon>
    </lineage>
</organism>
<dbReference type="Proteomes" id="UP000093129">
    <property type="component" value="Unassembled WGS sequence"/>
</dbReference>
<evidence type="ECO:0000256" key="3">
    <source>
        <dbReference type="ARBA" id="ARBA00022643"/>
    </source>
</evidence>
<feature type="binding site" evidence="5 6">
    <location>
        <position position="188"/>
    </location>
    <ligand>
        <name>FMN</name>
        <dbReference type="ChEBI" id="CHEBI:58210"/>
    </ligand>
</feature>
<dbReference type="InterPro" id="IPR011576">
    <property type="entry name" value="Pyridox_Oxase_N"/>
</dbReference>
<comment type="catalytic activity">
    <reaction evidence="5">
        <text>pyridoxine 5'-phosphate + O2 = pyridoxal 5'-phosphate + H2O2</text>
        <dbReference type="Rhea" id="RHEA:15149"/>
        <dbReference type="ChEBI" id="CHEBI:15379"/>
        <dbReference type="ChEBI" id="CHEBI:16240"/>
        <dbReference type="ChEBI" id="CHEBI:58589"/>
        <dbReference type="ChEBI" id="CHEBI:597326"/>
        <dbReference type="EC" id="1.4.3.5"/>
    </reaction>
</comment>
<feature type="binding site" evidence="5 6">
    <location>
        <begin position="79"/>
        <end position="80"/>
    </location>
    <ligand>
        <name>FMN</name>
        <dbReference type="ChEBI" id="CHEBI:58210"/>
    </ligand>
</feature>
<dbReference type="PANTHER" id="PTHR10851:SF0">
    <property type="entry name" value="PYRIDOXINE-5'-PHOSPHATE OXIDASE"/>
    <property type="match status" value="1"/>
</dbReference>
<reference evidence="12 14" key="4">
    <citation type="submission" date="2017-03" db="EMBL/GenBank/DDBJ databases">
        <authorList>
            <person name="Regsiter A."/>
            <person name="William W."/>
        </authorList>
    </citation>
    <scope>NUCLEOTIDE SEQUENCE [LARGE SCALE GENOMIC DNA]</scope>
    <source>
        <strain evidence="12">PRJEB5721</strain>
    </source>
</reference>
<comment type="pathway">
    <text evidence="5">Cofactor metabolism; pyridoxal 5'-phosphate salvage; pyridoxal 5'-phosphate from pyridoxamine 5'-phosphate: step 1/1.</text>
</comment>
<evidence type="ECO:0000313" key="14">
    <source>
        <dbReference type="Proteomes" id="UP000193925"/>
    </source>
</evidence>
<evidence type="ECO:0000256" key="4">
    <source>
        <dbReference type="ARBA" id="ARBA00023002"/>
    </source>
</evidence>
<protein>
    <recommendedName>
        <fullName evidence="5">Pyridoxine/pyridoxamine 5'-phosphate oxidase</fullName>
        <ecNumber evidence="5">1.4.3.5</ecNumber>
    </recommendedName>
    <alternativeName>
        <fullName evidence="5">PNP/PMP oxidase</fullName>
        <shortName evidence="5">PNPOx</shortName>
    </alternativeName>
    <alternativeName>
        <fullName evidence="5">Pyridoxal 5'-phosphate synthase</fullName>
    </alternativeName>
</protein>
<evidence type="ECO:0000259" key="7">
    <source>
        <dbReference type="Pfam" id="PF01243"/>
    </source>
</evidence>
<feature type="binding site" evidence="5">
    <location>
        <position position="134"/>
    </location>
    <ligand>
        <name>substrate</name>
    </ligand>
</feature>
<dbReference type="EC" id="1.4.3.5" evidence="5"/>
<dbReference type="AlphaFoldDB" id="A0A060ULC0"/>
<evidence type="ECO:0000313" key="9">
    <source>
        <dbReference type="EMBL" id="CDQ09151.1"/>
    </source>
</evidence>
<feature type="binding site" evidence="5">
    <location>
        <position position="126"/>
    </location>
    <ligand>
        <name>substrate</name>
    </ligand>
</feature>
<keyword evidence="5" id="KW-0664">Pyridoxine biosynthesis</keyword>
<dbReference type="Pfam" id="PF01243">
    <property type="entry name" value="PNPOx_N"/>
    <property type="match status" value="1"/>
</dbReference>
<evidence type="ECO:0000256" key="5">
    <source>
        <dbReference type="HAMAP-Rule" id="MF_01629"/>
    </source>
</evidence>
<dbReference type="HAMAP" id="MF_01629">
    <property type="entry name" value="PdxH"/>
    <property type="match status" value="1"/>
</dbReference>
<feature type="binding site" evidence="5">
    <location>
        <begin position="194"/>
        <end position="196"/>
    </location>
    <ligand>
        <name>substrate</name>
    </ligand>
</feature>
<evidence type="ECO:0000313" key="12">
    <source>
        <dbReference type="EMBL" id="SMH67445.1"/>
    </source>
</evidence>
<dbReference type="GO" id="GO:0004733">
    <property type="term" value="F:pyridoxamine phosphate oxidase activity"/>
    <property type="evidence" value="ECO:0007669"/>
    <property type="project" value="UniProtKB-UniRule"/>
</dbReference>
<dbReference type="NCBIfam" id="NF004231">
    <property type="entry name" value="PRK05679.1"/>
    <property type="match status" value="1"/>
</dbReference>
<keyword evidence="14" id="KW-1185">Reference proteome</keyword>
<feature type="binding site" evidence="5 6">
    <location>
        <position position="86"/>
    </location>
    <ligand>
        <name>FMN</name>
        <dbReference type="ChEBI" id="CHEBI:58210"/>
    </ligand>
</feature>
<evidence type="ECO:0000313" key="10">
    <source>
        <dbReference type="EMBL" id="OCB03752.1"/>
    </source>
</evidence>
<evidence type="ECO:0000313" key="11">
    <source>
        <dbReference type="EMBL" id="QQD72083.1"/>
    </source>
</evidence>
<name>A0A060ULC0_9PROT</name>
<evidence type="ECO:0000256" key="6">
    <source>
        <dbReference type="PIRSR" id="PIRSR000190-2"/>
    </source>
</evidence>
<evidence type="ECO:0000313" key="15">
    <source>
        <dbReference type="Proteomes" id="UP000595420"/>
    </source>
</evidence>
<feature type="binding site" evidence="5">
    <location>
        <position position="69"/>
    </location>
    <ligand>
        <name>substrate</name>
    </ligand>
</feature>
<keyword evidence="3 5" id="KW-0288">FMN</keyword>
<accession>A0A060ULC0</accession>
<dbReference type="InterPro" id="IPR019740">
    <property type="entry name" value="Pyridox_Oxase_CS"/>
</dbReference>
<reference evidence="9" key="2">
    <citation type="submission" date="2014-07" db="EMBL/GenBank/DDBJ databases">
        <title>Initial genome analysis of the psychrotolerant acidophile Acidithiobacillus ferrivorans CF27: insights into iron and sulfur oxidation pathways and into biofilm formation.</title>
        <authorList>
            <person name="Talla E."/>
            <person name="Hedrich S."/>
            <person name="Mangenot S."/>
            <person name="Ji B."/>
            <person name="Johnson D.B."/>
            <person name="Barbe V."/>
            <person name="Bonnefoy V."/>
        </authorList>
    </citation>
    <scope>NUCLEOTIDE SEQUENCE [LARGE SCALE GENOMIC DNA]</scope>
    <source>
        <strain evidence="9">CF27</strain>
    </source>
</reference>
<dbReference type="Proteomes" id="UP000193925">
    <property type="component" value="Chromosome AFERRI"/>
</dbReference>
<dbReference type="SUPFAM" id="SSF50475">
    <property type="entry name" value="FMN-binding split barrel"/>
    <property type="match status" value="1"/>
</dbReference>
<feature type="binding site" evidence="5">
    <location>
        <position position="130"/>
    </location>
    <ligand>
        <name>substrate</name>
    </ligand>
</feature>
<dbReference type="Gene3D" id="2.30.110.10">
    <property type="entry name" value="Electron Transport, Fmn-binding Protein, Chain A"/>
    <property type="match status" value="1"/>
</dbReference>
<dbReference type="PIRSF" id="PIRSF000190">
    <property type="entry name" value="Pyd_amn-ph_oxd"/>
    <property type="match status" value="1"/>
</dbReference>
<dbReference type="UniPathway" id="UPA01068">
    <property type="reaction ID" value="UER00304"/>
</dbReference>
<dbReference type="EMBL" id="CP059488">
    <property type="protein sequence ID" value="QQD72083.1"/>
    <property type="molecule type" value="Genomic_DNA"/>
</dbReference>
<dbReference type="InterPro" id="IPR000659">
    <property type="entry name" value="Pyridox_Oxase"/>
</dbReference>
<comment type="catalytic activity">
    <reaction evidence="5">
        <text>pyridoxamine 5'-phosphate + O2 + H2O = pyridoxal 5'-phosphate + H2O2 + NH4(+)</text>
        <dbReference type="Rhea" id="RHEA:15817"/>
        <dbReference type="ChEBI" id="CHEBI:15377"/>
        <dbReference type="ChEBI" id="CHEBI:15379"/>
        <dbReference type="ChEBI" id="CHEBI:16240"/>
        <dbReference type="ChEBI" id="CHEBI:28938"/>
        <dbReference type="ChEBI" id="CHEBI:58451"/>
        <dbReference type="ChEBI" id="CHEBI:597326"/>
        <dbReference type="EC" id="1.4.3.5"/>
    </reaction>
</comment>
<proteinExistence type="inferred from homology"/>
<dbReference type="PROSITE" id="PS01064">
    <property type="entry name" value="PYRIDOX_OXIDASE"/>
    <property type="match status" value="1"/>
</dbReference>
<dbReference type="GO" id="GO:0008615">
    <property type="term" value="P:pyridoxine biosynthetic process"/>
    <property type="evidence" value="ECO:0007669"/>
    <property type="project" value="UniProtKB-UniRule"/>
</dbReference>
<dbReference type="InterPro" id="IPR012349">
    <property type="entry name" value="Split_barrel_FMN-bd"/>
</dbReference>
<reference evidence="10 13" key="3">
    <citation type="submission" date="2016-07" db="EMBL/GenBank/DDBJ databases">
        <title>Draft genome of a psychrotolerant acidophile Acidithiobacillus ferrivorans strain YL15.</title>
        <authorList>
            <person name="Peng T."/>
            <person name="Ma L."/>
            <person name="Nan M."/>
            <person name="An N."/>
            <person name="Wang M."/>
            <person name="Qiu G."/>
            <person name="Zeng W."/>
        </authorList>
    </citation>
    <scope>NUCLEOTIDE SEQUENCE [LARGE SCALE GENOMIC DNA]</scope>
    <source>
        <strain evidence="10 13">YL15</strain>
    </source>
</reference>
<evidence type="ECO:0000259" key="8">
    <source>
        <dbReference type="Pfam" id="PF10590"/>
    </source>
</evidence>
<dbReference type="RefSeq" id="WP_035191567.1">
    <property type="nucleotide sequence ID" value="NZ_CCCS020000016.1"/>
</dbReference>
<feature type="binding site" evidence="5 6">
    <location>
        <begin position="143"/>
        <end position="144"/>
    </location>
    <ligand>
        <name>FMN</name>
        <dbReference type="ChEBI" id="CHEBI:58210"/>
    </ligand>
</feature>
<dbReference type="GO" id="GO:0010181">
    <property type="term" value="F:FMN binding"/>
    <property type="evidence" value="ECO:0007669"/>
    <property type="project" value="UniProtKB-UniRule"/>
</dbReference>
<feature type="domain" description="Pyridoxamine 5'-phosphate oxidase N-terminal" evidence="7">
    <location>
        <begin position="46"/>
        <end position="161"/>
    </location>
</feature>
<comment type="function">
    <text evidence="5">Catalyzes the oxidation of either pyridoxine 5'-phosphate (PNP) or pyridoxamine 5'-phosphate (PMP) into pyridoxal 5'-phosphate (PLP).</text>
</comment>
<dbReference type="EMBL" id="MASQ01000049">
    <property type="protein sequence ID" value="OCB03752.1"/>
    <property type="molecule type" value="Genomic_DNA"/>
</dbReference>
<feature type="domain" description="Pyridoxine 5'-phosphate oxidase dimerisation C-terminal" evidence="8">
    <location>
        <begin position="175"/>
        <end position="218"/>
    </location>
</feature>
<feature type="binding site" evidence="5 6">
    <location>
        <begin position="64"/>
        <end position="69"/>
    </location>
    <ligand>
        <name>FMN</name>
        <dbReference type="ChEBI" id="CHEBI:58210"/>
    </ligand>
</feature>
<feature type="binding site" evidence="5 6">
    <location>
        <position position="108"/>
    </location>
    <ligand>
        <name>FMN</name>
        <dbReference type="ChEBI" id="CHEBI:58210"/>
    </ligand>
</feature>
<keyword evidence="4 5" id="KW-0560">Oxidoreductase</keyword>
<comment type="similarity">
    <text evidence="1 5">Belongs to the pyridoxamine 5'-phosphate oxidase family.</text>
</comment>
<reference evidence="11 15" key="5">
    <citation type="submission" date="2020-07" db="EMBL/GenBank/DDBJ databases">
        <title>Complete genome sequence analysis of Acidithiobacillus ferrivorans XJFY6S-08 reveals extreme environmental adaptation to alpine acid mine drainage.</title>
        <authorList>
            <person name="Yan L."/>
            <person name="Ni Y."/>
        </authorList>
    </citation>
    <scope>NUCLEOTIDE SEQUENCE [LARGE SCALE GENOMIC DNA]</scope>
    <source>
        <strain evidence="11 15">XJFY6S-08</strain>
    </source>
</reference>
<dbReference type="EMBL" id="CCCS020000016">
    <property type="protein sequence ID" value="CDQ09151.1"/>
    <property type="molecule type" value="Genomic_DNA"/>
</dbReference>
<evidence type="ECO:0000256" key="1">
    <source>
        <dbReference type="ARBA" id="ARBA00007301"/>
    </source>
</evidence>
<dbReference type="Pfam" id="PF10590">
    <property type="entry name" value="PNP_phzG_C"/>
    <property type="match status" value="1"/>
</dbReference>
<comment type="cofactor">
    <cofactor evidence="5 6">
        <name>FMN</name>
        <dbReference type="ChEBI" id="CHEBI:58210"/>
    </cofactor>
    <text evidence="5 6">Binds 1 FMN per subunit.</text>
</comment>
<dbReference type="NCBIfam" id="TIGR00558">
    <property type="entry name" value="pdxH"/>
    <property type="match status" value="1"/>
</dbReference>
<dbReference type="InterPro" id="IPR019576">
    <property type="entry name" value="Pyridoxamine_oxidase_dimer_C"/>
</dbReference>
<dbReference type="EMBL" id="LT841305">
    <property type="protein sequence ID" value="SMH67445.1"/>
    <property type="molecule type" value="Genomic_DNA"/>
</dbReference>
<keyword evidence="2 5" id="KW-0285">Flavoprotein</keyword>
<comment type="subunit">
    <text evidence="5">Homodimer.</text>
</comment>
<evidence type="ECO:0000313" key="13">
    <source>
        <dbReference type="Proteomes" id="UP000093129"/>
    </source>
</evidence>
<reference evidence="9" key="1">
    <citation type="submission" date="2014-03" db="EMBL/GenBank/DDBJ databases">
        <authorList>
            <person name="Genoscope - CEA"/>
        </authorList>
    </citation>
    <scope>NUCLEOTIDE SEQUENCE [LARGE SCALE GENOMIC DNA]</scope>
    <source>
        <strain evidence="9">CF27</strain>
    </source>
</reference>
<comment type="pathway">
    <text evidence="5">Cofactor metabolism; pyridoxal 5'-phosphate salvage; pyridoxal 5'-phosphate from pyridoxine 5'-phosphate: step 1/1.</text>
</comment>
<gene>
    <name evidence="5 9" type="primary">pdxH</name>
    <name evidence="9" type="ORF">AFERRI_230009</name>
    <name evidence="12" type="ORF">AFERRI_50646</name>
    <name evidence="10" type="ORF">BBC27_06470</name>
    <name evidence="11" type="ORF">H2515_11725</name>
</gene>
<evidence type="ECO:0000256" key="2">
    <source>
        <dbReference type="ARBA" id="ARBA00022630"/>
    </source>
</evidence>
<comment type="caution">
    <text evidence="5">Lacks conserved residue(s) required for the propagation of feature annotation.</text>
</comment>
<sequence length="218" mass="24868">MEGEIDHRSTRRDFIHSALHRRDLNPDPFRQFADWLAAAAAAGSFDATAMALATADAEGHPDVRIVLLKHFDEHGLCWYTDQRSQKGQQLAVNPQAAAVFYWPENDRQVRVNGPVESLSATEADAYFQQRPSGSRFAAAASEQSQPIANRAALEQRVTDLQARHPTGDVPRNPAWGGYRLLPERFEFWQGRRSRLHDRFLYRRSEDTGEDWVIQRLMP</sequence>
<feature type="binding site" evidence="5 6">
    <location>
        <position position="198"/>
    </location>
    <ligand>
        <name>FMN</name>
        <dbReference type="ChEBI" id="CHEBI:58210"/>
    </ligand>
</feature>
<dbReference type="PANTHER" id="PTHR10851">
    <property type="entry name" value="PYRIDOXINE-5-PHOSPHATE OXIDASE"/>
    <property type="match status" value="1"/>
</dbReference>